<name>A0A6A6QAN2_9PEZI</name>
<dbReference type="Proteomes" id="UP000799750">
    <property type="component" value="Unassembled WGS sequence"/>
</dbReference>
<keyword evidence="4" id="KW-1185">Reference proteome</keyword>
<dbReference type="AlphaFoldDB" id="A0A6A6QAN2"/>
<organism evidence="3 4">
    <name type="scientific">Lophium mytilinum</name>
    <dbReference type="NCBI Taxonomy" id="390894"/>
    <lineage>
        <taxon>Eukaryota</taxon>
        <taxon>Fungi</taxon>
        <taxon>Dikarya</taxon>
        <taxon>Ascomycota</taxon>
        <taxon>Pezizomycotina</taxon>
        <taxon>Dothideomycetes</taxon>
        <taxon>Pleosporomycetidae</taxon>
        <taxon>Mytilinidiales</taxon>
        <taxon>Mytilinidiaceae</taxon>
        <taxon>Lophium</taxon>
    </lineage>
</organism>
<feature type="region of interest" description="Disordered" evidence="2">
    <location>
        <begin position="180"/>
        <end position="243"/>
    </location>
</feature>
<evidence type="ECO:0000313" key="3">
    <source>
        <dbReference type="EMBL" id="KAF2488507.1"/>
    </source>
</evidence>
<feature type="compositionally biased region" description="Basic and acidic residues" evidence="2">
    <location>
        <begin position="215"/>
        <end position="233"/>
    </location>
</feature>
<sequence>MGKSKAQKAASAKIRADGLKGELSAHKQNLPSLHQELGSTEWQIKSLTQQLKSLTQRRSEIHNTLSKTARLERDLDDAERILARHSNSVPVGEHRSALLSYRDQREDRQEYAYELRALTSHMTLRSGATTGPEPTQNTFRAWEGYRTLRNDGTTGPEPTRFSPYLRVKFEPGADRGGLSFVPAFPNRSQGGADFGAGTERARQSRSIPGLSQPLFDDHATAARETDRGAHDSRAVPTGPRVLGGPYMASTAPKSGVKNANLEPLGPGARASGAVRTATTNACVPPLATLKNLRQPPSEEGELVESSPSPFVPQLGLTTYPFGAPLTALAGTKRSAEHDETYDISAKRVQIEGSRSLSTIPGPFTPSSAPVPFGTAEPHHRLEILDWVPEAKDIRDEDENAWDD</sequence>
<dbReference type="OrthoDB" id="10527737at2759"/>
<evidence type="ECO:0000313" key="4">
    <source>
        <dbReference type="Proteomes" id="UP000799750"/>
    </source>
</evidence>
<dbReference type="EMBL" id="MU004203">
    <property type="protein sequence ID" value="KAF2488507.1"/>
    <property type="molecule type" value="Genomic_DNA"/>
</dbReference>
<keyword evidence="1" id="KW-0175">Coiled coil</keyword>
<gene>
    <name evidence="3" type="ORF">BU16DRAFT_587013</name>
</gene>
<feature type="region of interest" description="Disordered" evidence="2">
    <location>
        <begin position="355"/>
        <end position="374"/>
    </location>
</feature>
<evidence type="ECO:0000256" key="1">
    <source>
        <dbReference type="SAM" id="Coils"/>
    </source>
</evidence>
<feature type="coiled-coil region" evidence="1">
    <location>
        <begin position="37"/>
        <end position="88"/>
    </location>
</feature>
<feature type="region of interest" description="Disordered" evidence="2">
    <location>
        <begin position="381"/>
        <end position="403"/>
    </location>
</feature>
<proteinExistence type="predicted"/>
<evidence type="ECO:0000256" key="2">
    <source>
        <dbReference type="SAM" id="MobiDB-lite"/>
    </source>
</evidence>
<reference evidence="3" key="1">
    <citation type="journal article" date="2020" name="Stud. Mycol.">
        <title>101 Dothideomycetes genomes: a test case for predicting lifestyles and emergence of pathogens.</title>
        <authorList>
            <person name="Haridas S."/>
            <person name="Albert R."/>
            <person name="Binder M."/>
            <person name="Bloem J."/>
            <person name="Labutti K."/>
            <person name="Salamov A."/>
            <person name="Andreopoulos B."/>
            <person name="Baker S."/>
            <person name="Barry K."/>
            <person name="Bills G."/>
            <person name="Bluhm B."/>
            <person name="Cannon C."/>
            <person name="Castanera R."/>
            <person name="Culley D."/>
            <person name="Daum C."/>
            <person name="Ezra D."/>
            <person name="Gonzalez J."/>
            <person name="Henrissat B."/>
            <person name="Kuo A."/>
            <person name="Liang C."/>
            <person name="Lipzen A."/>
            <person name="Lutzoni F."/>
            <person name="Magnuson J."/>
            <person name="Mondo S."/>
            <person name="Nolan M."/>
            <person name="Ohm R."/>
            <person name="Pangilinan J."/>
            <person name="Park H.-J."/>
            <person name="Ramirez L."/>
            <person name="Alfaro M."/>
            <person name="Sun H."/>
            <person name="Tritt A."/>
            <person name="Yoshinaga Y."/>
            <person name="Zwiers L.-H."/>
            <person name="Turgeon B."/>
            <person name="Goodwin S."/>
            <person name="Spatafora J."/>
            <person name="Crous P."/>
            <person name="Grigoriev I."/>
        </authorList>
    </citation>
    <scope>NUCLEOTIDE SEQUENCE</scope>
    <source>
        <strain evidence="3">CBS 269.34</strain>
    </source>
</reference>
<dbReference type="SUPFAM" id="SSF57997">
    <property type="entry name" value="Tropomyosin"/>
    <property type="match status" value="1"/>
</dbReference>
<accession>A0A6A6QAN2</accession>
<protein>
    <submittedName>
        <fullName evidence="3">Uncharacterized protein</fullName>
    </submittedName>
</protein>
<feature type="compositionally biased region" description="Basic and acidic residues" evidence="2">
    <location>
        <begin position="381"/>
        <end position="394"/>
    </location>
</feature>